<organism evidence="7 8">
    <name type="scientific">Faunimonas pinastri</name>
    <dbReference type="NCBI Taxonomy" id="1855383"/>
    <lineage>
        <taxon>Bacteria</taxon>
        <taxon>Pseudomonadati</taxon>
        <taxon>Pseudomonadota</taxon>
        <taxon>Alphaproteobacteria</taxon>
        <taxon>Hyphomicrobiales</taxon>
        <taxon>Afifellaceae</taxon>
        <taxon>Faunimonas</taxon>
    </lineage>
</organism>
<feature type="domain" description="Ketoreductase" evidence="6">
    <location>
        <begin position="3"/>
        <end position="179"/>
    </location>
</feature>
<dbReference type="Proteomes" id="UP000199647">
    <property type="component" value="Unassembled WGS sequence"/>
</dbReference>
<dbReference type="InterPro" id="IPR036291">
    <property type="entry name" value="NAD(P)-bd_dom_sf"/>
</dbReference>
<keyword evidence="8" id="KW-1185">Reference proteome</keyword>
<evidence type="ECO:0000313" key="7">
    <source>
        <dbReference type="EMBL" id="SEP69435.1"/>
    </source>
</evidence>
<dbReference type="EMBL" id="FOFG01000001">
    <property type="protein sequence ID" value="SEP69435.1"/>
    <property type="molecule type" value="Genomic_DNA"/>
</dbReference>
<proteinExistence type="inferred from homology"/>
<dbReference type="PRINTS" id="PR00080">
    <property type="entry name" value="SDRFAMILY"/>
</dbReference>
<dbReference type="InterPro" id="IPR020904">
    <property type="entry name" value="Sc_DH/Rdtase_CS"/>
</dbReference>
<dbReference type="STRING" id="1855383.SAMN05216548_101276"/>
<dbReference type="GO" id="GO:0016491">
    <property type="term" value="F:oxidoreductase activity"/>
    <property type="evidence" value="ECO:0007669"/>
    <property type="project" value="UniProtKB-KW"/>
</dbReference>
<dbReference type="GO" id="GO:0016020">
    <property type="term" value="C:membrane"/>
    <property type="evidence" value="ECO:0007669"/>
    <property type="project" value="TreeGrafter"/>
</dbReference>
<sequence>MAKVVVITGASAGVGRAVAARFARDGASIGLIARGPERLEAAAEEVRHIGGQALALPLDVADHDQVEAAATRVEEEFGPIDIWINGAMATLLGPLHEMSPEEFRRITEVTYLGNVHGTMAALKRMRVRDRGTIVQIGSALAYRSIPLQSAYCGAKHAIVGYTDSLRSELIHDGSRVRLTVVHLPAVNTPQFEWARNKMPFRQQPVPPIYQPEVAASGIHYAALHPGRREYWIGSSSYQAILGQKVAPGLLDRMMAKKGYSGQMTSEPETPRGDNLFAPVPGDFGARGRFGNRARSFSPALFLSEHPRSTLGSVTVAGAGFLGWLIGRLLLSRKKPAPPPKLTAREIRQQLRRARRL</sequence>
<dbReference type="InterPro" id="IPR002347">
    <property type="entry name" value="SDR_fam"/>
</dbReference>
<dbReference type="Gene3D" id="3.40.50.720">
    <property type="entry name" value="NAD(P)-binding Rossmann-like Domain"/>
    <property type="match status" value="1"/>
</dbReference>
<keyword evidence="5" id="KW-0812">Transmembrane</keyword>
<dbReference type="NCBIfam" id="NF005495">
    <property type="entry name" value="PRK07109.1"/>
    <property type="match status" value="1"/>
</dbReference>
<dbReference type="PRINTS" id="PR00081">
    <property type="entry name" value="GDHRDH"/>
</dbReference>
<evidence type="ECO:0000256" key="1">
    <source>
        <dbReference type="ARBA" id="ARBA00006484"/>
    </source>
</evidence>
<dbReference type="OrthoDB" id="9781689at2"/>
<dbReference type="AlphaFoldDB" id="A0A1H8ZYL6"/>
<accession>A0A1H8ZYL6</accession>
<protein>
    <submittedName>
        <fullName evidence="7">NADP-dependent 3-hydroxy acid dehydrogenase YdfG</fullName>
    </submittedName>
</protein>
<feature type="region of interest" description="Disordered" evidence="4">
    <location>
        <begin position="336"/>
        <end position="356"/>
    </location>
</feature>
<dbReference type="PANTHER" id="PTHR44196">
    <property type="entry name" value="DEHYDROGENASE/REDUCTASE SDR FAMILY MEMBER 7B"/>
    <property type="match status" value="1"/>
</dbReference>
<gene>
    <name evidence="7" type="ORF">SAMN05216548_101276</name>
</gene>
<keyword evidence="5" id="KW-0472">Membrane</keyword>
<keyword evidence="2" id="KW-0560">Oxidoreductase</keyword>
<evidence type="ECO:0000259" key="6">
    <source>
        <dbReference type="SMART" id="SM00822"/>
    </source>
</evidence>
<dbReference type="Pfam" id="PF00106">
    <property type="entry name" value="adh_short"/>
    <property type="match status" value="1"/>
</dbReference>
<evidence type="ECO:0000256" key="5">
    <source>
        <dbReference type="SAM" id="Phobius"/>
    </source>
</evidence>
<keyword evidence="5" id="KW-1133">Transmembrane helix</keyword>
<name>A0A1H8ZYL6_9HYPH</name>
<evidence type="ECO:0000313" key="8">
    <source>
        <dbReference type="Proteomes" id="UP000199647"/>
    </source>
</evidence>
<reference evidence="7 8" key="1">
    <citation type="submission" date="2016-10" db="EMBL/GenBank/DDBJ databases">
        <authorList>
            <person name="de Groot N.N."/>
        </authorList>
    </citation>
    <scope>NUCLEOTIDE SEQUENCE [LARGE SCALE GENOMIC DNA]</scope>
    <source>
        <strain evidence="7 8">A52C2</strain>
    </source>
</reference>
<dbReference type="SMART" id="SM00822">
    <property type="entry name" value="PKS_KR"/>
    <property type="match status" value="1"/>
</dbReference>
<evidence type="ECO:0000256" key="2">
    <source>
        <dbReference type="ARBA" id="ARBA00023002"/>
    </source>
</evidence>
<dbReference type="PANTHER" id="PTHR44196:SF1">
    <property type="entry name" value="DEHYDROGENASE_REDUCTASE SDR FAMILY MEMBER 7B"/>
    <property type="match status" value="1"/>
</dbReference>
<dbReference type="RefSeq" id="WP_092494789.1">
    <property type="nucleotide sequence ID" value="NZ_FOFG01000001.1"/>
</dbReference>
<dbReference type="PROSITE" id="PS00061">
    <property type="entry name" value="ADH_SHORT"/>
    <property type="match status" value="1"/>
</dbReference>
<comment type="similarity">
    <text evidence="1 3">Belongs to the short-chain dehydrogenases/reductases (SDR) family.</text>
</comment>
<dbReference type="InterPro" id="IPR057326">
    <property type="entry name" value="KR_dom"/>
</dbReference>
<dbReference type="SUPFAM" id="SSF51735">
    <property type="entry name" value="NAD(P)-binding Rossmann-fold domains"/>
    <property type="match status" value="1"/>
</dbReference>
<feature type="transmembrane region" description="Helical" evidence="5">
    <location>
        <begin position="310"/>
        <end position="330"/>
    </location>
</feature>
<evidence type="ECO:0000256" key="4">
    <source>
        <dbReference type="SAM" id="MobiDB-lite"/>
    </source>
</evidence>
<evidence type="ECO:0000256" key="3">
    <source>
        <dbReference type="RuleBase" id="RU000363"/>
    </source>
</evidence>